<name>Q07SV0_RHOP5</name>
<evidence type="ECO:0000313" key="2">
    <source>
        <dbReference type="EMBL" id="ABJ04984.1"/>
    </source>
</evidence>
<dbReference type="Pfam" id="PF20282">
    <property type="entry name" value="CTD6"/>
    <property type="match status" value="1"/>
</dbReference>
<proteinExistence type="predicted"/>
<sequence length="362" mass="40678">MMDGFSSIKAPKGPAGLISATQILSGPPILPSARLKLYSDSEWEEFTNEWAHCSLKKNYHDVVRFGSSGDRGVDIAVFFDKDGFLGAWDGYQCKHYVRPLAPADAKPEIAKLLWYSFKGEYKAPTSYTFVAPCGIGTKLNNLLKNTPSLKKDLIDTWDKVCRKAITDTQELPLEGDFLTYVEGFDFSIFHGKQPLTIIEEHRASPHHLSRFGGGLPARPISPAPPEEIDAVESRYVEQLLEAYSDHTKETIKVPGDLKRRTTLNEHFTRQREAFYHAETLRVFVRDKVEPGTFERLQDELYAGVADTNATNHADGFERVVAVTKAAQDMQLTANPIAPIAQTQDRHGICHQLANEDRLKWTK</sequence>
<dbReference type="AlphaFoldDB" id="Q07SV0"/>
<organism evidence="2">
    <name type="scientific">Rhodopseudomonas palustris (strain BisA53)</name>
    <dbReference type="NCBI Taxonomy" id="316055"/>
    <lineage>
        <taxon>Bacteria</taxon>
        <taxon>Pseudomonadati</taxon>
        <taxon>Pseudomonadota</taxon>
        <taxon>Alphaproteobacteria</taxon>
        <taxon>Hyphomicrobiales</taxon>
        <taxon>Nitrobacteraceae</taxon>
        <taxon>Rhodopseudomonas</taxon>
    </lineage>
</organism>
<protein>
    <recommendedName>
        <fullName evidence="1">ABC-three component systems C-terminal domain-containing protein</fullName>
    </recommendedName>
</protein>
<feature type="domain" description="ABC-three component systems C-terminal" evidence="1">
    <location>
        <begin position="232"/>
        <end position="360"/>
    </location>
</feature>
<accession>Q07SV0</accession>
<dbReference type="KEGG" id="rpe:RPE_1029"/>
<dbReference type="InterPro" id="IPR046914">
    <property type="entry name" value="ABC-3C_CTD6"/>
</dbReference>
<gene>
    <name evidence="2" type="ordered locus">RPE_1029</name>
</gene>
<evidence type="ECO:0000259" key="1">
    <source>
        <dbReference type="Pfam" id="PF20282"/>
    </source>
</evidence>
<dbReference type="STRING" id="316055.RPE_1029"/>
<reference evidence="2" key="1">
    <citation type="submission" date="2006-09" db="EMBL/GenBank/DDBJ databases">
        <title>Complete sequence of Rhodopseudomonas palustris BisA53.</title>
        <authorList>
            <consortium name="US DOE Joint Genome Institute"/>
            <person name="Copeland A."/>
            <person name="Lucas S."/>
            <person name="Lapidus A."/>
            <person name="Barry K."/>
            <person name="Detter J.C."/>
            <person name="Glavina del Rio T."/>
            <person name="Hammon N."/>
            <person name="Israni S."/>
            <person name="Dalin E."/>
            <person name="Tice H."/>
            <person name="Pitluck S."/>
            <person name="Chain P."/>
            <person name="Malfatti S."/>
            <person name="Shin M."/>
            <person name="Vergez L."/>
            <person name="Schmutz J."/>
            <person name="Larimer F."/>
            <person name="Land M."/>
            <person name="Hauser L."/>
            <person name="Pelletier D.A."/>
            <person name="Kyrpides N."/>
            <person name="Kim E."/>
            <person name="Harwood C.S."/>
            <person name="Oda Y."/>
            <person name="Richardson P."/>
        </authorList>
    </citation>
    <scope>NUCLEOTIDE SEQUENCE [LARGE SCALE GENOMIC DNA]</scope>
    <source>
        <strain evidence="2">BisA53</strain>
    </source>
</reference>
<dbReference type="HOGENOM" id="CLU_065352_0_0_5"/>
<dbReference type="eggNOG" id="ENOG50316MS">
    <property type="taxonomic scope" value="Bacteria"/>
</dbReference>
<dbReference type="OrthoDB" id="3242664at2"/>
<dbReference type="EMBL" id="CP000463">
    <property type="protein sequence ID" value="ABJ04984.1"/>
    <property type="molecule type" value="Genomic_DNA"/>
</dbReference>